<dbReference type="AlphaFoldDB" id="A0A0G0ZUR1"/>
<dbReference type="PATRIC" id="fig|1618556.3.peg.455"/>
<dbReference type="EMBL" id="LCBU01000033">
    <property type="protein sequence ID" value="KKS16778.1"/>
    <property type="molecule type" value="Genomic_DNA"/>
</dbReference>
<proteinExistence type="predicted"/>
<accession>A0A0G0ZUR1</accession>
<gene>
    <name evidence="1" type="ORF">UU74_C0033G0010</name>
</gene>
<dbReference type="Pfam" id="PF18907">
    <property type="entry name" value="DUF5662"/>
    <property type="match status" value="1"/>
</dbReference>
<evidence type="ECO:0000313" key="1">
    <source>
        <dbReference type="EMBL" id="KKS16778.1"/>
    </source>
</evidence>
<dbReference type="Proteomes" id="UP000033969">
    <property type="component" value="Unassembled WGS sequence"/>
</dbReference>
<protein>
    <submittedName>
        <fullName evidence="1">Uncharacterized protein</fullName>
    </submittedName>
</protein>
<dbReference type="InterPro" id="IPR043721">
    <property type="entry name" value="DUF5662"/>
</dbReference>
<organism evidence="1 2">
    <name type="scientific">Candidatus Woesebacteria bacterium GW2011_GWA1_41_7</name>
    <dbReference type="NCBI Taxonomy" id="1618556"/>
    <lineage>
        <taxon>Bacteria</taxon>
        <taxon>Candidatus Woeseibacteriota</taxon>
    </lineage>
</organism>
<name>A0A0G0ZUR1_9BACT</name>
<comment type="caution">
    <text evidence="1">The sequence shown here is derived from an EMBL/GenBank/DDBJ whole genome shotgun (WGS) entry which is preliminary data.</text>
</comment>
<reference evidence="1 2" key="1">
    <citation type="journal article" date="2015" name="Nature">
        <title>rRNA introns, odd ribosomes, and small enigmatic genomes across a large radiation of phyla.</title>
        <authorList>
            <person name="Brown C.T."/>
            <person name="Hug L.A."/>
            <person name="Thomas B.C."/>
            <person name="Sharon I."/>
            <person name="Castelle C.J."/>
            <person name="Singh A."/>
            <person name="Wilkins M.J."/>
            <person name="Williams K.H."/>
            <person name="Banfield J.F."/>
        </authorList>
    </citation>
    <scope>NUCLEOTIDE SEQUENCE [LARGE SCALE GENOMIC DNA]</scope>
</reference>
<evidence type="ECO:0000313" key="2">
    <source>
        <dbReference type="Proteomes" id="UP000033969"/>
    </source>
</evidence>
<sequence length="164" mass="19253">MFESKFKTARHIETVRNFLNSVIRELLRRGECHDQSKLQVPEVEVFAEYTAKLRNCTYGSEEYKGFLQGMQVALDHHYANNSHHPEYFTGPCIQSPLERMTLVDLFEMLCDWKAASLRHVDGDIFKSIEINQQRFGYSDEVRMILMNTAQWLNTQQVEHFADES</sequence>